<dbReference type="STRING" id="1123024.GCA_000423625_04608"/>
<dbReference type="AlphaFoldDB" id="A0A511D5V0"/>
<organism evidence="2 3">
    <name type="scientific">Pseudonocardia asaccharolytica DSM 44247 = NBRC 16224</name>
    <dbReference type="NCBI Taxonomy" id="1123024"/>
    <lineage>
        <taxon>Bacteria</taxon>
        <taxon>Bacillati</taxon>
        <taxon>Actinomycetota</taxon>
        <taxon>Actinomycetes</taxon>
        <taxon>Pseudonocardiales</taxon>
        <taxon>Pseudonocardiaceae</taxon>
        <taxon>Pseudonocardia</taxon>
    </lineage>
</organism>
<reference evidence="2 3" key="1">
    <citation type="submission" date="2019-07" db="EMBL/GenBank/DDBJ databases">
        <title>Whole genome shotgun sequence of Pseudonocardia asaccharolytica NBRC 16224.</title>
        <authorList>
            <person name="Hosoyama A."/>
            <person name="Uohara A."/>
            <person name="Ohji S."/>
            <person name="Ichikawa N."/>
        </authorList>
    </citation>
    <scope>NUCLEOTIDE SEQUENCE [LARGE SCALE GENOMIC DNA]</scope>
    <source>
        <strain evidence="2 3">NBRC 16224</strain>
    </source>
</reference>
<proteinExistence type="predicted"/>
<feature type="transmembrane region" description="Helical" evidence="1">
    <location>
        <begin position="102"/>
        <end position="120"/>
    </location>
</feature>
<dbReference type="RefSeq" id="WP_051233443.1">
    <property type="nucleotide sequence ID" value="NZ_AUII01000038.1"/>
</dbReference>
<evidence type="ECO:0000313" key="2">
    <source>
        <dbReference type="EMBL" id="GEL20037.1"/>
    </source>
</evidence>
<evidence type="ECO:0000313" key="3">
    <source>
        <dbReference type="Proteomes" id="UP000321328"/>
    </source>
</evidence>
<keyword evidence="1" id="KW-0812">Transmembrane</keyword>
<feature type="transmembrane region" description="Helical" evidence="1">
    <location>
        <begin position="76"/>
        <end position="96"/>
    </location>
</feature>
<protein>
    <submittedName>
        <fullName evidence="2">Uncharacterized protein</fullName>
    </submittedName>
</protein>
<sequence>MVEPDRSPAQPLKDSVRDLLVVLARRALGVALDKVEAVADGLEEIASRGGVATSAALGGGRALLEGRNPAWSALKAGVAALPAGITTFLVLTLILVLLLGPVLLLILLVLLLVWAVVAAIRAGR</sequence>
<comment type="caution">
    <text evidence="2">The sequence shown here is derived from an EMBL/GenBank/DDBJ whole genome shotgun (WGS) entry which is preliminary data.</text>
</comment>
<keyword evidence="1" id="KW-0472">Membrane</keyword>
<gene>
    <name evidence="2" type="ORF">PA7_38740</name>
</gene>
<keyword evidence="3" id="KW-1185">Reference proteome</keyword>
<keyword evidence="1" id="KW-1133">Transmembrane helix</keyword>
<evidence type="ECO:0000256" key="1">
    <source>
        <dbReference type="SAM" id="Phobius"/>
    </source>
</evidence>
<dbReference type="EMBL" id="BJVI01000054">
    <property type="protein sequence ID" value="GEL20037.1"/>
    <property type="molecule type" value="Genomic_DNA"/>
</dbReference>
<name>A0A511D5V0_9PSEU</name>
<accession>A0A511D5V0</accession>
<dbReference type="Proteomes" id="UP000321328">
    <property type="component" value="Unassembled WGS sequence"/>
</dbReference>